<evidence type="ECO:0000256" key="5">
    <source>
        <dbReference type="ARBA" id="ARBA00022777"/>
    </source>
</evidence>
<dbReference type="FunFam" id="3.30.565.10:FF:000006">
    <property type="entry name" value="Sensor histidine kinase WalK"/>
    <property type="match status" value="1"/>
</dbReference>
<keyword evidence="7" id="KW-1133">Transmembrane helix</keyword>
<dbReference type="PANTHER" id="PTHR45453">
    <property type="entry name" value="PHOSPHATE REGULON SENSOR PROTEIN PHOR"/>
    <property type="match status" value="1"/>
</dbReference>
<keyword evidence="4" id="KW-0808">Transferase</keyword>
<keyword evidence="3" id="KW-0597">Phosphoprotein</keyword>
<dbReference type="InterPro" id="IPR036097">
    <property type="entry name" value="HisK_dim/P_sf"/>
</dbReference>
<gene>
    <name evidence="9" type="ORF">UV61_C0003G0062</name>
</gene>
<dbReference type="CDD" id="cd00082">
    <property type="entry name" value="HisKA"/>
    <property type="match status" value="1"/>
</dbReference>
<dbReference type="GO" id="GO:0000155">
    <property type="term" value="F:phosphorelay sensor kinase activity"/>
    <property type="evidence" value="ECO:0007669"/>
    <property type="project" value="InterPro"/>
</dbReference>
<dbReference type="InterPro" id="IPR050351">
    <property type="entry name" value="BphY/WalK/GraS-like"/>
</dbReference>
<proteinExistence type="predicted"/>
<organism evidence="9 10">
    <name type="scientific">Candidatus Gottesmanbacteria bacterium GW2011_GWB1_43_11</name>
    <dbReference type="NCBI Taxonomy" id="1618446"/>
    <lineage>
        <taxon>Bacteria</taxon>
        <taxon>Candidatus Gottesmaniibacteriota</taxon>
    </lineage>
</organism>
<evidence type="ECO:0000256" key="7">
    <source>
        <dbReference type="SAM" id="Phobius"/>
    </source>
</evidence>
<feature type="transmembrane region" description="Helical" evidence="7">
    <location>
        <begin position="73"/>
        <end position="96"/>
    </location>
</feature>
<dbReference type="GO" id="GO:0004721">
    <property type="term" value="F:phosphoprotein phosphatase activity"/>
    <property type="evidence" value="ECO:0007669"/>
    <property type="project" value="TreeGrafter"/>
</dbReference>
<dbReference type="InterPro" id="IPR003661">
    <property type="entry name" value="HisK_dim/P_dom"/>
</dbReference>
<dbReference type="EC" id="2.7.13.3" evidence="2"/>
<dbReference type="PANTHER" id="PTHR45453:SF1">
    <property type="entry name" value="PHOSPHATE REGULON SENSOR PROTEIN PHOR"/>
    <property type="match status" value="1"/>
</dbReference>
<dbReference type="Pfam" id="PF00512">
    <property type="entry name" value="HisKA"/>
    <property type="match status" value="1"/>
</dbReference>
<dbReference type="PROSITE" id="PS50109">
    <property type="entry name" value="HIS_KIN"/>
    <property type="match status" value="1"/>
</dbReference>
<dbReference type="InterPro" id="IPR003594">
    <property type="entry name" value="HATPase_dom"/>
</dbReference>
<dbReference type="SUPFAM" id="SSF47384">
    <property type="entry name" value="Homodimeric domain of signal transducing histidine kinase"/>
    <property type="match status" value="1"/>
</dbReference>
<feature type="domain" description="Histidine kinase" evidence="8">
    <location>
        <begin position="112"/>
        <end position="327"/>
    </location>
</feature>
<comment type="caution">
    <text evidence="9">The sequence shown here is derived from an EMBL/GenBank/DDBJ whole genome shotgun (WGS) entry which is preliminary data.</text>
</comment>
<dbReference type="GO" id="GO:0016036">
    <property type="term" value="P:cellular response to phosphate starvation"/>
    <property type="evidence" value="ECO:0007669"/>
    <property type="project" value="TreeGrafter"/>
</dbReference>
<evidence type="ECO:0000256" key="6">
    <source>
        <dbReference type="ARBA" id="ARBA00023012"/>
    </source>
</evidence>
<accession>A0A0G1CNT0</accession>
<keyword evidence="7" id="KW-0472">Membrane</keyword>
<reference evidence="9 10" key="1">
    <citation type="journal article" date="2015" name="Nature">
        <title>rRNA introns, odd ribosomes, and small enigmatic genomes across a large radiation of phyla.</title>
        <authorList>
            <person name="Brown C.T."/>
            <person name="Hug L.A."/>
            <person name="Thomas B.C."/>
            <person name="Sharon I."/>
            <person name="Castelle C.J."/>
            <person name="Singh A."/>
            <person name="Wilkins M.J."/>
            <person name="Williams K.H."/>
            <person name="Banfield J.F."/>
        </authorList>
    </citation>
    <scope>NUCLEOTIDE SEQUENCE [LARGE SCALE GENOMIC DNA]</scope>
</reference>
<evidence type="ECO:0000256" key="3">
    <source>
        <dbReference type="ARBA" id="ARBA00022553"/>
    </source>
</evidence>
<evidence type="ECO:0000313" key="10">
    <source>
        <dbReference type="Proteomes" id="UP000034050"/>
    </source>
</evidence>
<dbReference type="STRING" id="1618446.UV61_C0003G0062"/>
<name>A0A0G1CNT0_9BACT</name>
<dbReference type="InterPro" id="IPR005467">
    <property type="entry name" value="His_kinase_dom"/>
</dbReference>
<evidence type="ECO:0000256" key="2">
    <source>
        <dbReference type="ARBA" id="ARBA00012438"/>
    </source>
</evidence>
<feature type="transmembrane region" description="Helical" evidence="7">
    <location>
        <begin position="12"/>
        <end position="31"/>
    </location>
</feature>
<evidence type="ECO:0000256" key="4">
    <source>
        <dbReference type="ARBA" id="ARBA00022679"/>
    </source>
</evidence>
<dbReference type="Proteomes" id="UP000034050">
    <property type="component" value="Unassembled WGS sequence"/>
</dbReference>
<dbReference type="PRINTS" id="PR00344">
    <property type="entry name" value="BCTRLSENSOR"/>
</dbReference>
<keyword evidence="5 9" id="KW-0418">Kinase</keyword>
<dbReference type="CDD" id="cd00075">
    <property type="entry name" value="HATPase"/>
    <property type="match status" value="1"/>
</dbReference>
<comment type="catalytic activity">
    <reaction evidence="1">
        <text>ATP + protein L-histidine = ADP + protein N-phospho-L-histidine.</text>
        <dbReference type="EC" id="2.7.13.3"/>
    </reaction>
</comment>
<dbReference type="EMBL" id="LCFD01000003">
    <property type="protein sequence ID" value="KKS87209.1"/>
    <property type="molecule type" value="Genomic_DNA"/>
</dbReference>
<dbReference type="Gene3D" id="1.10.287.130">
    <property type="match status" value="1"/>
</dbReference>
<evidence type="ECO:0000313" key="9">
    <source>
        <dbReference type="EMBL" id="KKS87209.1"/>
    </source>
</evidence>
<evidence type="ECO:0000256" key="1">
    <source>
        <dbReference type="ARBA" id="ARBA00000085"/>
    </source>
</evidence>
<dbReference type="AlphaFoldDB" id="A0A0G1CNT0"/>
<sequence>MKAFQTARIKLTLWYIAIIALLLTLSSLAAVNAESQAFNRIQQALGNPRERPKLTQLLETRIAEFEFKFQTRLLALDIILFIFGSIGSYFLSGITLDPIQEMIKKQEEFAADASHELRTPLTTIAMEIEALKRTEKKLPSRYIQVFKSVQAEVARMKQIVDGLLTVVRGESSDAQKTFSAVDLLAVSQDGVRQMQKIATEKEIELTSEGKPVQILGNPEELKQVVLILLDNALKYTPPKGQVKLNVLAKKRQAEVTINDTGYGIPESDLPHIFERFYRVLRPQEISTKGAGLGLAIAQKIVDAHHGKISVASQINQGTRFTLSFPTT</sequence>
<dbReference type="InterPro" id="IPR036890">
    <property type="entry name" value="HATPase_C_sf"/>
</dbReference>
<dbReference type="Pfam" id="PF02518">
    <property type="entry name" value="HATPase_c"/>
    <property type="match status" value="1"/>
</dbReference>
<dbReference type="SMART" id="SM00387">
    <property type="entry name" value="HATPase_c"/>
    <property type="match status" value="1"/>
</dbReference>
<dbReference type="Gene3D" id="3.30.565.10">
    <property type="entry name" value="Histidine kinase-like ATPase, C-terminal domain"/>
    <property type="match status" value="1"/>
</dbReference>
<dbReference type="SUPFAM" id="SSF55874">
    <property type="entry name" value="ATPase domain of HSP90 chaperone/DNA topoisomerase II/histidine kinase"/>
    <property type="match status" value="1"/>
</dbReference>
<evidence type="ECO:0000259" key="8">
    <source>
        <dbReference type="PROSITE" id="PS50109"/>
    </source>
</evidence>
<keyword evidence="7" id="KW-0812">Transmembrane</keyword>
<protein>
    <recommendedName>
        <fullName evidence="2">histidine kinase</fullName>
        <ecNumber evidence="2">2.7.13.3</ecNumber>
    </recommendedName>
</protein>
<dbReference type="SMART" id="SM00388">
    <property type="entry name" value="HisKA"/>
    <property type="match status" value="1"/>
</dbReference>
<dbReference type="GO" id="GO:0005886">
    <property type="term" value="C:plasma membrane"/>
    <property type="evidence" value="ECO:0007669"/>
    <property type="project" value="TreeGrafter"/>
</dbReference>
<keyword evidence="6" id="KW-0902">Two-component regulatory system</keyword>
<dbReference type="InterPro" id="IPR004358">
    <property type="entry name" value="Sig_transdc_His_kin-like_C"/>
</dbReference>